<proteinExistence type="predicted"/>
<evidence type="ECO:0000313" key="1">
    <source>
        <dbReference type="EMBL" id="GLT17820.1"/>
    </source>
</evidence>
<dbReference type="Proteomes" id="UP001157138">
    <property type="component" value="Unassembled WGS sequence"/>
</dbReference>
<reference evidence="2" key="1">
    <citation type="journal article" date="2019" name="Int. J. Syst. Evol. Microbiol.">
        <title>The Global Catalogue of Microorganisms (GCM) 10K type strain sequencing project: providing services to taxonomists for standard genome sequencing and annotation.</title>
        <authorList>
            <consortium name="The Broad Institute Genomics Platform"/>
            <consortium name="The Broad Institute Genome Sequencing Center for Infectious Disease"/>
            <person name="Wu L."/>
            <person name="Ma J."/>
        </authorList>
    </citation>
    <scope>NUCLEOTIDE SEQUENCE [LARGE SCALE GENOMIC DNA]</scope>
    <source>
        <strain evidence="2">NBRC 108723</strain>
    </source>
</reference>
<sequence>MTTIVNVNLASNTLFLEGLDTLEANKANDVRHPQVPVVAVKGAERDIKHEVGDLELPQDNLFSQAHVKGAIAAIGGTEGSEVSLAETLILFHQMSMEHKEAERQERKANVAAIQTSIHSQADKIRDSARSSFIGGIVSGATSIVGGLATAGASFKSIKGNYSEKQTQQIMGLANGSAQVYNAAGGMVNSVMELHAGNAKAEGKELEAEQAGYEALKEDSKARFDYSKQLMEEVKDALKTYSETNNQMMSSIVQSM</sequence>
<name>A0ABQ6EZ07_9VIBR</name>
<comment type="caution">
    <text evidence="1">The sequence shown here is derived from an EMBL/GenBank/DDBJ whole genome shotgun (WGS) entry which is preliminary data.</text>
</comment>
<evidence type="ECO:0000313" key="2">
    <source>
        <dbReference type="Proteomes" id="UP001157138"/>
    </source>
</evidence>
<dbReference type="NCBIfam" id="NF038055">
    <property type="entry name" value="T3SS_SctB_pilot"/>
    <property type="match status" value="1"/>
</dbReference>
<organism evidence="1 2">
    <name type="scientific">Vibrio zhanjiangensis</name>
    <dbReference type="NCBI Taxonomy" id="1046128"/>
    <lineage>
        <taxon>Bacteria</taxon>
        <taxon>Pseudomonadati</taxon>
        <taxon>Pseudomonadota</taxon>
        <taxon>Gammaproteobacteria</taxon>
        <taxon>Vibrionales</taxon>
        <taxon>Vibrionaceae</taxon>
        <taxon>Vibrio</taxon>
    </lineage>
</organism>
<keyword evidence="2" id="KW-1185">Reference proteome</keyword>
<dbReference type="RefSeq" id="WP_284191722.1">
    <property type="nucleotide sequence ID" value="NZ_BSPW01000027.1"/>
</dbReference>
<protein>
    <submittedName>
        <fullName evidence="1">Uncharacterized protein</fullName>
    </submittedName>
</protein>
<gene>
    <name evidence="1" type="ORF">GCM10007938_15980</name>
</gene>
<dbReference type="EMBL" id="BSPW01000027">
    <property type="protein sequence ID" value="GLT17820.1"/>
    <property type="molecule type" value="Genomic_DNA"/>
</dbReference>
<accession>A0ABQ6EZ07</accession>